<dbReference type="InterPro" id="IPR018289">
    <property type="entry name" value="MULE_transposase_dom"/>
</dbReference>
<keyword evidence="3 5" id="KW-0863">Zinc-finger</keyword>
<name>A0A3L6TEJ6_PANMI</name>
<evidence type="ECO:0000256" key="3">
    <source>
        <dbReference type="ARBA" id="ARBA00022771"/>
    </source>
</evidence>
<feature type="region of interest" description="Disordered" evidence="7">
    <location>
        <begin position="552"/>
        <end position="593"/>
    </location>
</feature>
<keyword evidence="2 6" id="KW-0479">Metal-binding</keyword>
<comment type="function">
    <text evidence="6">Putative transcription activator involved in regulating light control of development.</text>
</comment>
<accession>A0A3L6TEJ6</accession>
<protein>
    <recommendedName>
        <fullName evidence="6">Protein FAR1-RELATED SEQUENCE</fullName>
    </recommendedName>
</protein>
<keyword evidence="10" id="KW-1185">Reference proteome</keyword>
<evidence type="ECO:0000256" key="2">
    <source>
        <dbReference type="ARBA" id="ARBA00022723"/>
    </source>
</evidence>
<dbReference type="PROSITE" id="PS50966">
    <property type="entry name" value="ZF_SWIM"/>
    <property type="match status" value="1"/>
</dbReference>
<keyword evidence="6" id="KW-0539">Nucleus</keyword>
<dbReference type="Proteomes" id="UP000275267">
    <property type="component" value="Unassembled WGS sequence"/>
</dbReference>
<comment type="similarity">
    <text evidence="1 6">Belongs to the FHY3/FAR1 family.</text>
</comment>
<dbReference type="InterPro" id="IPR031052">
    <property type="entry name" value="FHY3/FAR1"/>
</dbReference>
<dbReference type="GO" id="GO:0008270">
    <property type="term" value="F:zinc ion binding"/>
    <property type="evidence" value="ECO:0007669"/>
    <property type="project" value="UniProtKB-UniRule"/>
</dbReference>
<feature type="domain" description="SWIM-type" evidence="8">
    <location>
        <begin position="438"/>
        <end position="474"/>
    </location>
</feature>
<dbReference type="PANTHER" id="PTHR31669:SF307">
    <property type="entry name" value="PROTEIN FAR1-RELATED SEQUENCE"/>
    <property type="match status" value="1"/>
</dbReference>
<feature type="compositionally biased region" description="Low complexity" evidence="7">
    <location>
        <begin position="569"/>
        <end position="581"/>
    </location>
</feature>
<dbReference type="EMBL" id="PQIB02000001">
    <property type="protein sequence ID" value="RLN38640.1"/>
    <property type="molecule type" value="Genomic_DNA"/>
</dbReference>
<dbReference type="OrthoDB" id="2402896at2759"/>
<dbReference type="SMART" id="SM00575">
    <property type="entry name" value="ZnF_PMZ"/>
    <property type="match status" value="1"/>
</dbReference>
<comment type="subcellular location">
    <subcellularLocation>
        <location evidence="6">Nucleus</location>
    </subcellularLocation>
</comment>
<dbReference type="GO" id="GO:0005634">
    <property type="term" value="C:nucleus"/>
    <property type="evidence" value="ECO:0007669"/>
    <property type="project" value="UniProtKB-SubCell"/>
</dbReference>
<evidence type="ECO:0000256" key="5">
    <source>
        <dbReference type="PROSITE-ProRule" id="PRU00325"/>
    </source>
</evidence>
<proteinExistence type="inferred from homology"/>
<organism evidence="9 10">
    <name type="scientific">Panicum miliaceum</name>
    <name type="common">Proso millet</name>
    <name type="synonym">Broomcorn millet</name>
    <dbReference type="NCBI Taxonomy" id="4540"/>
    <lineage>
        <taxon>Eukaryota</taxon>
        <taxon>Viridiplantae</taxon>
        <taxon>Streptophyta</taxon>
        <taxon>Embryophyta</taxon>
        <taxon>Tracheophyta</taxon>
        <taxon>Spermatophyta</taxon>
        <taxon>Magnoliopsida</taxon>
        <taxon>Liliopsida</taxon>
        <taxon>Poales</taxon>
        <taxon>Poaceae</taxon>
        <taxon>PACMAD clade</taxon>
        <taxon>Panicoideae</taxon>
        <taxon>Panicodae</taxon>
        <taxon>Paniceae</taxon>
        <taxon>Panicinae</taxon>
        <taxon>Panicum</taxon>
        <taxon>Panicum sect. Panicum</taxon>
    </lineage>
</organism>
<dbReference type="STRING" id="4540.A0A3L6TEJ6"/>
<reference evidence="10" key="1">
    <citation type="journal article" date="2019" name="Nat. Commun.">
        <title>The genome of broomcorn millet.</title>
        <authorList>
            <person name="Zou C."/>
            <person name="Miki D."/>
            <person name="Li D."/>
            <person name="Tang Q."/>
            <person name="Xiao L."/>
            <person name="Rajput S."/>
            <person name="Deng P."/>
            <person name="Jia W."/>
            <person name="Huang R."/>
            <person name="Zhang M."/>
            <person name="Sun Y."/>
            <person name="Hu J."/>
            <person name="Fu X."/>
            <person name="Schnable P.S."/>
            <person name="Li F."/>
            <person name="Zhang H."/>
            <person name="Feng B."/>
            <person name="Zhu X."/>
            <person name="Liu R."/>
            <person name="Schnable J.C."/>
            <person name="Zhu J.-K."/>
            <person name="Zhang H."/>
        </authorList>
    </citation>
    <scope>NUCLEOTIDE SEQUENCE [LARGE SCALE GENOMIC DNA]</scope>
</reference>
<dbReference type="GO" id="GO:0006355">
    <property type="term" value="P:regulation of DNA-templated transcription"/>
    <property type="evidence" value="ECO:0007669"/>
    <property type="project" value="UniProtKB-UniRule"/>
</dbReference>
<comment type="caution">
    <text evidence="9">The sequence shown here is derived from an EMBL/GenBank/DDBJ whole genome shotgun (WGS) entry which is preliminary data.</text>
</comment>
<evidence type="ECO:0000259" key="8">
    <source>
        <dbReference type="PROSITE" id="PS50966"/>
    </source>
</evidence>
<dbReference type="InterPro" id="IPR006564">
    <property type="entry name" value="Znf_PMZ"/>
</dbReference>
<dbReference type="Pfam" id="PF10551">
    <property type="entry name" value="MULE"/>
    <property type="match status" value="1"/>
</dbReference>
<evidence type="ECO:0000256" key="1">
    <source>
        <dbReference type="ARBA" id="ARBA00005889"/>
    </source>
</evidence>
<evidence type="ECO:0000256" key="4">
    <source>
        <dbReference type="ARBA" id="ARBA00022833"/>
    </source>
</evidence>
<dbReference type="PANTHER" id="PTHR31669">
    <property type="entry name" value="PROTEIN FAR1-RELATED SEQUENCE 10-RELATED"/>
    <property type="match status" value="1"/>
</dbReference>
<evidence type="ECO:0000256" key="6">
    <source>
        <dbReference type="RuleBase" id="RU367018"/>
    </source>
</evidence>
<evidence type="ECO:0000313" key="9">
    <source>
        <dbReference type="EMBL" id="RLN38640.1"/>
    </source>
</evidence>
<gene>
    <name evidence="9" type="ORF">C2845_PM01G34390</name>
</gene>
<evidence type="ECO:0000313" key="10">
    <source>
        <dbReference type="Proteomes" id="UP000275267"/>
    </source>
</evidence>
<dbReference type="AlphaFoldDB" id="A0A3L6TEJ6"/>
<keyword evidence="4 6" id="KW-0862">Zinc</keyword>
<evidence type="ECO:0000256" key="7">
    <source>
        <dbReference type="SAM" id="MobiDB-lite"/>
    </source>
</evidence>
<feature type="compositionally biased region" description="Basic and acidic residues" evidence="7">
    <location>
        <begin position="584"/>
        <end position="593"/>
    </location>
</feature>
<sequence length="593" mass="68110">MRAGTNELPRYVNDVRDVRNETNGDEVIIISNDSGSCSKQMADGLTRSESTKSRENNFETRKTEFIFEPTPGMTFDCVAEAVEFYSNSINNLCKRIAKEQKADDARKTLDVFKELKKQDPGFQFSVDYDAKNKIKTLMWCTGRGRSHYSCFGDVVTFDTTYCTNIYKMPLGIFVGVNNHFQSIIYAGVLMTDEKTESFEWVFEEFVKLMGADKPQTILSDQCQAMDIAIANCWPGVAHLWCRWHILKTAQEGIGPLFNFGTPFYNQFRKTINDMLTIDEFEKAWHQLLVDFELTENYFMERTWDKRFRWAKPYIKGTYCARMTSTQWSESANNMLKHHVPRNSSMNKFVQNYNNLLTSRYKVEQEAEHETKQKVFVHDQAWPMEIHALQVYTNAAYKLFQKQVDISTRYNVRITTDPSVFLVVHDKAKRKERYARVEFTVKVEDGAGFFECDCGMYSHIGILCCHNIRVMLQLAVSRIPDRHIMNRWTRVAMEMVPDDINFYPAASASMQQPLTYRHRLLSANATCMSLHEEYKKTKDFDDDAYHAQTDVSCSEAGYGSGTDGKTNGNSYGAAGSSAGLSDSELESKASRGKS</sequence>
<dbReference type="InterPro" id="IPR007527">
    <property type="entry name" value="Znf_SWIM"/>
</dbReference>